<sequence length="232" mass="25919">MTYPTYKDLCINVLLRLGEDRAVDGGKINLTSSVASYLKAMPMLLRDALNLLATAGKYVTGTVTITQPVPEEPADGVLGEADQDGEAAPGAGEPQKRGDWNYYDLREIEPDFFGLREVRFVPPGGIGTAGEWRLENERLFAVPEQRAGTWYLNVNLYPQEIPDDMDDSTQLLVDPEVYTVLPLYIEGKLRQIGDEDYSATILNEFEQRRAELLARSAHSVASVRRDGTWDYD</sequence>
<gene>
    <name evidence="2" type="ORF">H8695_11080</name>
</gene>
<reference evidence="2" key="1">
    <citation type="submission" date="2020-08" db="EMBL/GenBank/DDBJ databases">
        <title>Genome public.</title>
        <authorList>
            <person name="Liu C."/>
            <person name="Sun Q."/>
        </authorList>
    </citation>
    <scope>NUCLEOTIDE SEQUENCE</scope>
    <source>
        <strain evidence="2">BX7</strain>
    </source>
</reference>
<feature type="region of interest" description="Disordered" evidence="1">
    <location>
        <begin position="69"/>
        <end position="98"/>
    </location>
</feature>
<dbReference type="RefSeq" id="WP_249301705.1">
    <property type="nucleotide sequence ID" value="NZ_JACRSP010000006.1"/>
</dbReference>
<protein>
    <submittedName>
        <fullName evidence="2">Uncharacterized protein</fullName>
    </submittedName>
</protein>
<dbReference type="Proteomes" id="UP000620366">
    <property type="component" value="Unassembled WGS sequence"/>
</dbReference>
<keyword evidence="3" id="KW-1185">Reference proteome</keyword>
<comment type="caution">
    <text evidence="2">The sequence shown here is derived from an EMBL/GenBank/DDBJ whole genome shotgun (WGS) entry which is preliminary data.</text>
</comment>
<evidence type="ECO:0000256" key="1">
    <source>
        <dbReference type="SAM" id="MobiDB-lite"/>
    </source>
</evidence>
<organism evidence="2 3">
    <name type="scientific">Feifania hominis</name>
    <dbReference type="NCBI Taxonomy" id="2763660"/>
    <lineage>
        <taxon>Bacteria</taxon>
        <taxon>Bacillati</taxon>
        <taxon>Bacillota</taxon>
        <taxon>Clostridia</taxon>
        <taxon>Eubacteriales</taxon>
        <taxon>Feifaniaceae</taxon>
        <taxon>Feifania</taxon>
    </lineage>
</organism>
<accession>A0A926HVQ3</accession>
<evidence type="ECO:0000313" key="3">
    <source>
        <dbReference type="Proteomes" id="UP000620366"/>
    </source>
</evidence>
<evidence type="ECO:0000313" key="2">
    <source>
        <dbReference type="EMBL" id="MBC8537230.1"/>
    </source>
</evidence>
<dbReference type="AlphaFoldDB" id="A0A926HVQ3"/>
<proteinExistence type="predicted"/>
<name>A0A926HVQ3_9FIRM</name>
<dbReference type="EMBL" id="JACRSP010000006">
    <property type="protein sequence ID" value="MBC8537230.1"/>
    <property type="molecule type" value="Genomic_DNA"/>
</dbReference>